<dbReference type="EMBL" id="CM047908">
    <property type="protein sequence ID" value="KAJ0082577.1"/>
    <property type="molecule type" value="Genomic_DNA"/>
</dbReference>
<evidence type="ECO:0000313" key="2">
    <source>
        <dbReference type="Proteomes" id="UP001164250"/>
    </source>
</evidence>
<gene>
    <name evidence="1" type="ORF">Patl1_10918</name>
</gene>
<dbReference type="Proteomes" id="UP001164250">
    <property type="component" value="Chromosome 12"/>
</dbReference>
<sequence>MTGDLRGRSAMTRDLRGRKDDNPVWFLAENTTTMVVRGRKDHDGGGSWQILIDDGGSKVADNERWMMVL</sequence>
<keyword evidence="2" id="KW-1185">Reference proteome</keyword>
<protein>
    <submittedName>
        <fullName evidence="1">Uncharacterized protein</fullName>
    </submittedName>
</protein>
<accession>A0ACC1A6A4</accession>
<reference evidence="2" key="1">
    <citation type="journal article" date="2023" name="G3 (Bethesda)">
        <title>Genome assembly and association tests identify interacting loci associated with vigor, precocity, and sex in interspecific pistachio rootstocks.</title>
        <authorList>
            <person name="Palmer W."/>
            <person name="Jacygrad E."/>
            <person name="Sagayaradj S."/>
            <person name="Cavanaugh K."/>
            <person name="Han R."/>
            <person name="Bertier L."/>
            <person name="Beede B."/>
            <person name="Kafkas S."/>
            <person name="Golino D."/>
            <person name="Preece J."/>
            <person name="Michelmore R."/>
        </authorList>
    </citation>
    <scope>NUCLEOTIDE SEQUENCE [LARGE SCALE GENOMIC DNA]</scope>
</reference>
<proteinExistence type="predicted"/>
<organism evidence="1 2">
    <name type="scientific">Pistacia atlantica</name>
    <dbReference type="NCBI Taxonomy" id="434234"/>
    <lineage>
        <taxon>Eukaryota</taxon>
        <taxon>Viridiplantae</taxon>
        <taxon>Streptophyta</taxon>
        <taxon>Embryophyta</taxon>
        <taxon>Tracheophyta</taxon>
        <taxon>Spermatophyta</taxon>
        <taxon>Magnoliopsida</taxon>
        <taxon>eudicotyledons</taxon>
        <taxon>Gunneridae</taxon>
        <taxon>Pentapetalae</taxon>
        <taxon>rosids</taxon>
        <taxon>malvids</taxon>
        <taxon>Sapindales</taxon>
        <taxon>Anacardiaceae</taxon>
        <taxon>Pistacia</taxon>
    </lineage>
</organism>
<name>A0ACC1A6A4_9ROSI</name>
<evidence type="ECO:0000313" key="1">
    <source>
        <dbReference type="EMBL" id="KAJ0082577.1"/>
    </source>
</evidence>
<comment type="caution">
    <text evidence="1">The sequence shown here is derived from an EMBL/GenBank/DDBJ whole genome shotgun (WGS) entry which is preliminary data.</text>
</comment>